<sequence>MRVLAITNMYPSEKRPGWGSFVQSQVESLRKAGVDIDVLVINGYSSKLEYVKAIGRMRRMLRECRYDLIHAHYGLSGLVARFQFSVPVVVSFCGDDLYGHSDAKGRARLTSRPLAWIHRHLSYFVDASIVKSKAMNTLLPRPIAKVISNGVDMDMFRPLDKQACREELELDPERTYILFPYASNRPRKNFASLKEAVRRLHVNSPDRTIEILTIAGESQHRIPLYMNAADLLVLPSFWEGSPNAVKEAMACNMKIVASDTGDVRDRLDGVPGTAICGTDPESIAAAISAVLADNRDGSRREAVAELEIGKVADRVIEVYSSVLRRAKKDRGVLMIVENLPVPFDRRVWQEAKALTAAGWNVAIICPKRGKYTASRETIDEIEIYRHSLPEARSAIGYPFEYGIAFFWQLFLAARIYLTRGFRIIHACNPPDLIFLVAAPFKLLGVKFIFDHHDLCPELAVSKFGLGRKQAAIQRALRFLERATFRLADASIATNESYKSVAIRRGGMHPDRVHVVRSAPDLKLWQPAGLDPSLRAGGSHLVGYVGVMGPQEGLSNLLASIAYIVHKLGRRDIRFVLIGDGSELQALQSEAMTRRVDPWVEFTGRVSDHDLIRILSSCDICVNPDLATPFNDLSSMNKIVEYMALGKPIVQVDLAEGRFTAGEASVGAAPDDPIDFAEKIITLLADKEKMEQMGSAARERVADTLSWDRQVPQLLACYAQVASHKNETRRYTWSRQSKMPTELGPTNLLEDDHG</sequence>
<organism evidence="4 5">
    <name type="scientific">Microvirga terrestris</name>
    <dbReference type="NCBI Taxonomy" id="2791024"/>
    <lineage>
        <taxon>Bacteria</taxon>
        <taxon>Pseudomonadati</taxon>
        <taxon>Pseudomonadota</taxon>
        <taxon>Alphaproteobacteria</taxon>
        <taxon>Hyphomicrobiales</taxon>
        <taxon>Methylobacteriaceae</taxon>
        <taxon>Microvirga</taxon>
    </lineage>
</organism>
<dbReference type="EMBL" id="JADQDN010000009">
    <property type="protein sequence ID" value="MBF9197543.1"/>
    <property type="molecule type" value="Genomic_DNA"/>
</dbReference>
<gene>
    <name evidence="4" type="ORF">I2H36_15995</name>
</gene>
<evidence type="ECO:0000313" key="4">
    <source>
        <dbReference type="EMBL" id="MBF9197543.1"/>
    </source>
</evidence>
<dbReference type="Pfam" id="PF13579">
    <property type="entry name" value="Glyco_trans_4_4"/>
    <property type="match status" value="1"/>
</dbReference>
<dbReference type="InterPro" id="IPR028098">
    <property type="entry name" value="Glyco_trans_4-like_N"/>
</dbReference>
<proteinExistence type="predicted"/>
<comment type="caution">
    <text evidence="4">The sequence shown here is derived from an EMBL/GenBank/DDBJ whole genome shotgun (WGS) entry which is preliminary data.</text>
</comment>
<accession>A0ABS0HVN6</accession>
<dbReference type="PANTHER" id="PTHR45947">
    <property type="entry name" value="SULFOQUINOVOSYL TRANSFERASE SQD2"/>
    <property type="match status" value="1"/>
</dbReference>
<dbReference type="PANTHER" id="PTHR45947:SF3">
    <property type="entry name" value="SULFOQUINOVOSYL TRANSFERASE SQD2"/>
    <property type="match status" value="1"/>
</dbReference>
<name>A0ABS0HVN6_9HYPH</name>
<dbReference type="Proteomes" id="UP000611708">
    <property type="component" value="Unassembled WGS sequence"/>
</dbReference>
<evidence type="ECO:0000256" key="1">
    <source>
        <dbReference type="SAM" id="MobiDB-lite"/>
    </source>
</evidence>
<dbReference type="RefSeq" id="WP_196264908.1">
    <property type="nucleotide sequence ID" value="NZ_JADQDN010000009.1"/>
</dbReference>
<evidence type="ECO:0000313" key="5">
    <source>
        <dbReference type="Proteomes" id="UP000611708"/>
    </source>
</evidence>
<feature type="region of interest" description="Disordered" evidence="1">
    <location>
        <begin position="728"/>
        <end position="753"/>
    </location>
</feature>
<dbReference type="Gene3D" id="3.40.50.2000">
    <property type="entry name" value="Glycogen Phosphorylase B"/>
    <property type="match status" value="4"/>
</dbReference>
<feature type="domain" description="Glycosyltransferase subfamily 4-like N-terminal" evidence="3">
    <location>
        <begin position="28"/>
        <end position="139"/>
    </location>
</feature>
<dbReference type="CDD" id="cd03794">
    <property type="entry name" value="GT4_WbuB-like"/>
    <property type="match status" value="1"/>
</dbReference>
<keyword evidence="5" id="KW-1185">Reference proteome</keyword>
<dbReference type="SUPFAM" id="SSF53756">
    <property type="entry name" value="UDP-Glycosyltransferase/glycogen phosphorylase"/>
    <property type="match status" value="2"/>
</dbReference>
<dbReference type="InterPro" id="IPR050194">
    <property type="entry name" value="Glycosyltransferase_grp1"/>
</dbReference>
<evidence type="ECO:0000259" key="3">
    <source>
        <dbReference type="Pfam" id="PF13579"/>
    </source>
</evidence>
<protein>
    <submittedName>
        <fullName evidence="4">Glycosyltransferase</fullName>
    </submittedName>
</protein>
<dbReference type="Pfam" id="PF13692">
    <property type="entry name" value="Glyco_trans_1_4"/>
    <property type="match status" value="2"/>
</dbReference>
<evidence type="ECO:0000259" key="2">
    <source>
        <dbReference type="Pfam" id="PF13439"/>
    </source>
</evidence>
<reference evidence="4 5" key="1">
    <citation type="submission" date="2020-11" db="EMBL/GenBank/DDBJ databases">
        <authorList>
            <person name="Kim M.K."/>
        </authorList>
    </citation>
    <scope>NUCLEOTIDE SEQUENCE [LARGE SCALE GENOMIC DNA]</scope>
    <source>
        <strain evidence="4 5">BT290</strain>
    </source>
</reference>
<dbReference type="Pfam" id="PF13439">
    <property type="entry name" value="Glyco_transf_4"/>
    <property type="match status" value="1"/>
</dbReference>
<feature type="domain" description="Glycosyltransferase subfamily 4-like N-terminal" evidence="2">
    <location>
        <begin position="345"/>
        <end position="517"/>
    </location>
</feature>